<feature type="compositionally biased region" description="Basic and acidic residues" evidence="1">
    <location>
        <begin position="242"/>
        <end position="252"/>
    </location>
</feature>
<name>A0ABQ9TTH9_SAGOE</name>
<protein>
    <submittedName>
        <fullName evidence="2">Uncharacterized protein</fullName>
    </submittedName>
</protein>
<dbReference type="EMBL" id="JASSZA010000019">
    <property type="protein sequence ID" value="KAK2088098.1"/>
    <property type="molecule type" value="Genomic_DNA"/>
</dbReference>
<sequence length="267" mass="27405">MQCIALDGPGNLPEVRSFCSLHPPHPSPSQLRGALTCPRGLYPSSPKPLVSRLCAPSGVVGLREPSAGLAAGTRGRVALCPLQPIRAGILGGRVGYGPPLEGLSWADPRGLGGVPNHSPRPLRALPAGVRWLGDPARPRQSARPEQRAKWWPEGGLGAALQAPGGLGGAGGGSAGEGDPAPGATQRVGSLRIRPRPGPVPSGPRDRKASAAIWWRRPGSCDAGRPGWAGAQTPPSVPAPAPRPREAPQDPRHCSASLLRPAASGSQR</sequence>
<organism evidence="2 3">
    <name type="scientific">Saguinus oedipus</name>
    <name type="common">Cotton-top tamarin</name>
    <name type="synonym">Oedipomidas oedipus</name>
    <dbReference type="NCBI Taxonomy" id="9490"/>
    <lineage>
        <taxon>Eukaryota</taxon>
        <taxon>Metazoa</taxon>
        <taxon>Chordata</taxon>
        <taxon>Craniata</taxon>
        <taxon>Vertebrata</taxon>
        <taxon>Euteleostomi</taxon>
        <taxon>Mammalia</taxon>
        <taxon>Eutheria</taxon>
        <taxon>Euarchontoglires</taxon>
        <taxon>Primates</taxon>
        <taxon>Haplorrhini</taxon>
        <taxon>Platyrrhini</taxon>
        <taxon>Cebidae</taxon>
        <taxon>Callitrichinae</taxon>
        <taxon>Saguinus</taxon>
    </lineage>
</organism>
<reference evidence="2 3" key="1">
    <citation type="submission" date="2023-05" db="EMBL/GenBank/DDBJ databases">
        <title>B98-5 Cell Line De Novo Hybrid Assembly: An Optical Mapping Approach.</title>
        <authorList>
            <person name="Kananen K."/>
            <person name="Auerbach J.A."/>
            <person name="Kautto E."/>
            <person name="Blachly J.S."/>
        </authorList>
    </citation>
    <scope>NUCLEOTIDE SEQUENCE [LARGE SCALE GENOMIC DNA]</scope>
    <source>
        <strain evidence="2">B95-8</strain>
        <tissue evidence="2">Cell line</tissue>
    </source>
</reference>
<evidence type="ECO:0000313" key="3">
    <source>
        <dbReference type="Proteomes" id="UP001266305"/>
    </source>
</evidence>
<proteinExistence type="predicted"/>
<comment type="caution">
    <text evidence="2">The sequence shown here is derived from an EMBL/GenBank/DDBJ whole genome shotgun (WGS) entry which is preliminary data.</text>
</comment>
<accession>A0ABQ9TTH9</accession>
<feature type="region of interest" description="Disordered" evidence="1">
    <location>
        <begin position="131"/>
        <end position="267"/>
    </location>
</feature>
<dbReference type="Proteomes" id="UP001266305">
    <property type="component" value="Unassembled WGS sequence"/>
</dbReference>
<evidence type="ECO:0000256" key="1">
    <source>
        <dbReference type="SAM" id="MobiDB-lite"/>
    </source>
</evidence>
<gene>
    <name evidence="2" type="ORF">P7K49_034005</name>
</gene>
<keyword evidence="3" id="KW-1185">Reference proteome</keyword>
<evidence type="ECO:0000313" key="2">
    <source>
        <dbReference type="EMBL" id="KAK2088098.1"/>
    </source>
</evidence>
<feature type="compositionally biased region" description="Gly residues" evidence="1">
    <location>
        <begin position="164"/>
        <end position="175"/>
    </location>
</feature>